<proteinExistence type="inferred from homology"/>
<keyword evidence="3 10" id="KW-0812">Transmembrane</keyword>
<comment type="pathway">
    <text evidence="9">Amino-acid degradation; L-tryptophan degradation via kynurenine pathway; L-kynurenine from L-tryptophan: step 2/2.</text>
</comment>
<dbReference type="EMBL" id="KB540685">
    <property type="protein sequence ID" value="EMP32437.1"/>
    <property type="molecule type" value="Genomic_DNA"/>
</dbReference>
<protein>
    <recommendedName>
        <fullName evidence="9">Kynurenine formamidase</fullName>
        <shortName evidence="9">KFA</shortName>
        <shortName evidence="9">KFase</shortName>
        <ecNumber evidence="9">3.5.1.9</ecNumber>
    </recommendedName>
    <alternativeName>
        <fullName evidence="9">Arylformamidase</fullName>
    </alternativeName>
    <alternativeName>
        <fullName evidence="9">N-formylkynurenine formamidase</fullName>
        <shortName evidence="9">FKF</shortName>
    </alternativeName>
</protein>
<dbReference type="Gene3D" id="1.20.140.150">
    <property type="match status" value="1"/>
</dbReference>
<name>M7BWF3_CHEMY</name>
<dbReference type="Gene3D" id="3.40.50.1820">
    <property type="entry name" value="alpha/beta hydrolase"/>
    <property type="match status" value="1"/>
</dbReference>
<dbReference type="GO" id="GO:0005634">
    <property type="term" value="C:nucleus"/>
    <property type="evidence" value="ECO:0007669"/>
    <property type="project" value="UniProtKB-SubCell"/>
</dbReference>
<evidence type="ECO:0000256" key="7">
    <source>
        <dbReference type="ARBA" id="ARBA00023136"/>
    </source>
</evidence>
<feature type="transmembrane region" description="Helical" evidence="10">
    <location>
        <begin position="287"/>
        <end position="308"/>
    </location>
</feature>
<comment type="similarity">
    <text evidence="9">Belongs to the kynurenine formamidase family.</text>
</comment>
<dbReference type="GO" id="GO:0034354">
    <property type="term" value="P:'de novo' NAD+ biosynthetic process from L-tryptophan"/>
    <property type="evidence" value="ECO:0007669"/>
    <property type="project" value="UniProtKB-UniRule"/>
</dbReference>
<evidence type="ECO:0000256" key="9">
    <source>
        <dbReference type="HAMAP-Rule" id="MF_03014"/>
    </source>
</evidence>
<feature type="short sequence motif" description="HGGXW" evidence="9">
    <location>
        <begin position="60"/>
        <end position="64"/>
    </location>
</feature>
<feature type="domain" description="Alpha/beta hydrolase fold-3" evidence="11">
    <location>
        <begin position="56"/>
        <end position="244"/>
    </location>
</feature>
<evidence type="ECO:0000259" key="11">
    <source>
        <dbReference type="Pfam" id="PF07859"/>
    </source>
</evidence>
<evidence type="ECO:0000256" key="2">
    <source>
        <dbReference type="ARBA" id="ARBA00022490"/>
    </source>
</evidence>
<feature type="transmembrane region" description="Helical" evidence="10">
    <location>
        <begin position="328"/>
        <end position="351"/>
    </location>
</feature>
<dbReference type="HAMAP" id="MF_03014">
    <property type="entry name" value="KFase"/>
    <property type="match status" value="1"/>
</dbReference>
<keyword evidence="7 10" id="KW-0472">Membrane</keyword>
<feature type="active site" evidence="9">
    <location>
        <position position="212"/>
    </location>
</feature>
<dbReference type="eggNOG" id="KOG4627">
    <property type="taxonomic scope" value="Eukaryota"/>
</dbReference>
<dbReference type="GO" id="GO:0005829">
    <property type="term" value="C:cytosol"/>
    <property type="evidence" value="ECO:0007669"/>
    <property type="project" value="UniProtKB-SubCell"/>
</dbReference>
<keyword evidence="4 9" id="KW-0378">Hydrolase</keyword>
<evidence type="ECO:0000313" key="12">
    <source>
        <dbReference type="EMBL" id="EMP32437.1"/>
    </source>
</evidence>
<evidence type="ECO:0000256" key="8">
    <source>
        <dbReference type="ARBA" id="ARBA00023242"/>
    </source>
</evidence>
<organism evidence="12 13">
    <name type="scientific">Chelonia mydas</name>
    <name type="common">Green sea-turtle</name>
    <name type="synonym">Chelonia agassizi</name>
    <dbReference type="NCBI Taxonomy" id="8469"/>
    <lineage>
        <taxon>Eukaryota</taxon>
        <taxon>Metazoa</taxon>
        <taxon>Chordata</taxon>
        <taxon>Craniata</taxon>
        <taxon>Vertebrata</taxon>
        <taxon>Euteleostomi</taxon>
        <taxon>Archelosauria</taxon>
        <taxon>Testudinata</taxon>
        <taxon>Testudines</taxon>
        <taxon>Cryptodira</taxon>
        <taxon>Durocryptodira</taxon>
        <taxon>Americhelydia</taxon>
        <taxon>Chelonioidea</taxon>
        <taxon>Cheloniidae</taxon>
        <taxon>Chelonia</taxon>
    </lineage>
</organism>
<comment type="domain">
    <text evidence="9">The main chain amide nitrogen atoms of the second glycine and its adjacent residue in the HGGXW motif define the oxyanion hole, and stabilize the oxyanion that forms during the nucleophilic attack by the catalytic serine during substrate cleavage.</text>
</comment>
<dbReference type="Pfam" id="PF07859">
    <property type="entry name" value="Abhydrolase_3"/>
    <property type="match status" value="1"/>
</dbReference>
<dbReference type="Pfam" id="PF13903">
    <property type="entry name" value="Claudin_2"/>
    <property type="match status" value="1"/>
</dbReference>
<dbReference type="SUPFAM" id="SSF53474">
    <property type="entry name" value="alpha/beta-Hydrolases"/>
    <property type="match status" value="1"/>
</dbReference>
<keyword evidence="2 9" id="KW-0963">Cytoplasm</keyword>
<evidence type="ECO:0000256" key="5">
    <source>
        <dbReference type="ARBA" id="ARBA00022989"/>
    </source>
</evidence>
<evidence type="ECO:0000256" key="3">
    <source>
        <dbReference type="ARBA" id="ARBA00022692"/>
    </source>
</evidence>
<evidence type="ECO:0000256" key="10">
    <source>
        <dbReference type="SAM" id="Phobius"/>
    </source>
</evidence>
<keyword evidence="8 9" id="KW-0539">Nucleus</keyword>
<dbReference type="GO" id="GO:0016020">
    <property type="term" value="C:membrane"/>
    <property type="evidence" value="ECO:0007669"/>
    <property type="project" value="UniProtKB-SubCell"/>
</dbReference>
<evidence type="ECO:0000256" key="4">
    <source>
        <dbReference type="ARBA" id="ARBA00022801"/>
    </source>
</evidence>
<dbReference type="Proteomes" id="UP000031443">
    <property type="component" value="Unassembled WGS sequence"/>
</dbReference>
<dbReference type="PANTHER" id="PTHR48081">
    <property type="entry name" value="AB HYDROLASE SUPERFAMILY PROTEIN C4A8.06C"/>
    <property type="match status" value="1"/>
</dbReference>
<dbReference type="FunFam" id="3.40.50.1820:FF:000134">
    <property type="entry name" value="Kynurenine formamidase"/>
    <property type="match status" value="1"/>
</dbReference>
<reference evidence="13" key="1">
    <citation type="journal article" date="2013" name="Nat. Genet.">
        <title>The draft genomes of soft-shell turtle and green sea turtle yield insights into the development and evolution of the turtle-specific body plan.</title>
        <authorList>
            <person name="Wang Z."/>
            <person name="Pascual-Anaya J."/>
            <person name="Zadissa A."/>
            <person name="Li W."/>
            <person name="Niimura Y."/>
            <person name="Huang Z."/>
            <person name="Li C."/>
            <person name="White S."/>
            <person name="Xiong Z."/>
            <person name="Fang D."/>
            <person name="Wang B."/>
            <person name="Ming Y."/>
            <person name="Chen Y."/>
            <person name="Zheng Y."/>
            <person name="Kuraku S."/>
            <person name="Pignatelli M."/>
            <person name="Herrero J."/>
            <person name="Beal K."/>
            <person name="Nozawa M."/>
            <person name="Li Q."/>
            <person name="Wang J."/>
            <person name="Zhang H."/>
            <person name="Yu L."/>
            <person name="Shigenobu S."/>
            <person name="Wang J."/>
            <person name="Liu J."/>
            <person name="Flicek P."/>
            <person name="Searle S."/>
            <person name="Wang J."/>
            <person name="Kuratani S."/>
            <person name="Yin Y."/>
            <person name="Aken B."/>
            <person name="Zhang G."/>
            <person name="Irie N."/>
        </authorList>
    </citation>
    <scope>NUCLEOTIDE SEQUENCE [LARGE SCALE GENOMIC DNA]</scope>
</reference>
<keyword evidence="6 9" id="KW-0823">Tryptophan catabolism</keyword>
<dbReference type="InterPro" id="IPR029058">
    <property type="entry name" value="AB_hydrolase_fold"/>
</dbReference>
<comment type="subunit">
    <text evidence="9">Homodimer.</text>
</comment>
<gene>
    <name evidence="9" type="primary">AFMID</name>
    <name evidence="12" type="ORF">UY3_10401</name>
</gene>
<feature type="active site" description="Nucleophile" evidence="9">
    <location>
        <position position="129"/>
    </location>
</feature>
<dbReference type="UniPathway" id="UPA00333">
    <property type="reaction ID" value="UER00454"/>
</dbReference>
<comment type="function">
    <text evidence="9">Catalyzes the hydrolysis of N-formyl-L-kynurenine to L-kynurenine, the second step in the kynurenine pathway of tryptophan degradation. Kynurenine may be further oxidized to nicotinic acid, NAD(H) and NADP(H). Required for elimination of toxic metabolites.</text>
</comment>
<evidence type="ECO:0000256" key="6">
    <source>
        <dbReference type="ARBA" id="ARBA00023079"/>
    </source>
</evidence>
<evidence type="ECO:0000256" key="1">
    <source>
        <dbReference type="ARBA" id="ARBA00004141"/>
    </source>
</evidence>
<dbReference type="PANTHER" id="PTHR48081:SF33">
    <property type="entry name" value="KYNURENINE FORMAMIDASE"/>
    <property type="match status" value="1"/>
</dbReference>
<sequence length="365" mass="40092">MDKEAVIEAHVREVTEGTRRAQATMQTLLHVPYGGSDGEKLDIYLPTDLSEAFPLVLYIHGGYWQFLSKEVSGFIAPPLVTQGIAVVAVGYDLAPKGHLDAMVAQVRRSVAFLVQQYSKISGVYLCGHSAGAHLAAMVLSADWEEYGVTPDIKGAFLVSGVYDLEPITHTSVNNLLHMSREVARRNSPILCVTAAKPARKACEVLIAVAQHDSPEFHRQSQEYFQALRSAGWRVSLLDIADTDHFDVIEKLYQGGYILTQVRRNVCIPLIDPFGSESQEVPASLQHLICLLTLSGISVYISYSGAAFAETVHMYNQQDFDHVRISFGWSMALAWLSFSTEVLAGSLLLLAARLLSLQQATRSVAI</sequence>
<dbReference type="InterPro" id="IPR013094">
    <property type="entry name" value="AB_hydrolase_3"/>
</dbReference>
<dbReference type="AlphaFoldDB" id="M7BWF3"/>
<comment type="catalytic activity">
    <reaction evidence="9">
        <text>N-formyl-L-kynurenine + H2O = L-kynurenine + formate + H(+)</text>
        <dbReference type="Rhea" id="RHEA:13009"/>
        <dbReference type="ChEBI" id="CHEBI:15377"/>
        <dbReference type="ChEBI" id="CHEBI:15378"/>
        <dbReference type="ChEBI" id="CHEBI:15740"/>
        <dbReference type="ChEBI" id="CHEBI:57959"/>
        <dbReference type="ChEBI" id="CHEBI:58629"/>
        <dbReference type="EC" id="3.5.1.9"/>
    </reaction>
</comment>
<evidence type="ECO:0000313" key="13">
    <source>
        <dbReference type="Proteomes" id="UP000031443"/>
    </source>
</evidence>
<dbReference type="InterPro" id="IPR027519">
    <property type="entry name" value="KFase_ver/fungi-typ"/>
</dbReference>
<dbReference type="InterPro" id="IPR004031">
    <property type="entry name" value="PMP22/EMP/MP20/Claudin"/>
</dbReference>
<feature type="active site" evidence="9">
    <location>
        <position position="244"/>
    </location>
</feature>
<dbReference type="STRING" id="8469.M7BWF3"/>
<dbReference type="GO" id="GO:0004061">
    <property type="term" value="F:arylformamidase activity"/>
    <property type="evidence" value="ECO:0007669"/>
    <property type="project" value="UniProtKB-UniRule"/>
</dbReference>
<dbReference type="GO" id="GO:0019441">
    <property type="term" value="P:L-tryptophan catabolic process to kynurenine"/>
    <property type="evidence" value="ECO:0007669"/>
    <property type="project" value="UniProtKB-UniRule"/>
</dbReference>
<keyword evidence="5 10" id="KW-1133">Transmembrane helix</keyword>
<comment type="subcellular location">
    <subcellularLocation>
        <location evidence="9">Cytoplasm</location>
        <location evidence="9">Cytosol</location>
    </subcellularLocation>
    <subcellularLocation>
        <location evidence="9">Nucleus</location>
    </subcellularLocation>
    <subcellularLocation>
        <location evidence="1">Membrane</location>
        <topology evidence="1">Multi-pass membrane protein</topology>
    </subcellularLocation>
</comment>
<accession>M7BWF3</accession>
<dbReference type="EC" id="3.5.1.9" evidence="9"/>
<keyword evidence="13" id="KW-1185">Reference proteome</keyword>
<dbReference type="ESTHER" id="chemy-m7bwf3">
    <property type="family name" value="Kynurenine-formamidase"/>
</dbReference>
<dbReference type="InterPro" id="IPR050300">
    <property type="entry name" value="GDXG_lipolytic_enzyme"/>
</dbReference>